<keyword evidence="6" id="KW-1185">Reference proteome</keyword>
<dbReference type="Gene3D" id="1.10.10.60">
    <property type="entry name" value="Homeodomain-like"/>
    <property type="match status" value="1"/>
</dbReference>
<dbReference type="GO" id="GO:0043565">
    <property type="term" value="F:sequence-specific DNA binding"/>
    <property type="evidence" value="ECO:0007669"/>
    <property type="project" value="InterPro"/>
</dbReference>
<keyword evidence="1" id="KW-0805">Transcription regulation</keyword>
<evidence type="ECO:0000256" key="2">
    <source>
        <dbReference type="ARBA" id="ARBA00023125"/>
    </source>
</evidence>
<organism evidence="5 6">
    <name type="scientific">Chitinophaga agri</name>
    <dbReference type="NCBI Taxonomy" id="2703787"/>
    <lineage>
        <taxon>Bacteria</taxon>
        <taxon>Pseudomonadati</taxon>
        <taxon>Bacteroidota</taxon>
        <taxon>Chitinophagia</taxon>
        <taxon>Chitinophagales</taxon>
        <taxon>Chitinophagaceae</taxon>
        <taxon>Chitinophaga</taxon>
    </lineage>
</organism>
<evidence type="ECO:0000256" key="3">
    <source>
        <dbReference type="ARBA" id="ARBA00023163"/>
    </source>
</evidence>
<sequence length="284" mass="32993">MFNTPYLYPNSTSLHPFATIRNLYTPIQPTIKQSAEHVTYHEFLPHPRLQTFIYCYWQLKTTAPLSDQFKYRVVADGCIDIFFELNNPKENYIMGFCKQYTEFALDNNFNYVGIRFLPTMFPQLFKVNAAELSNRFEHLSNVLPATADFITNHLHEALPAADIADIFNTYFLQTVAATDINNDSRLYDALTRILNNCGVVDIEKDLNTGISARQLRRLFEFYIGDTAKTFSKVVRFQHILKAKPSAQSLRQNKLFFDSGYYDQSHFIKEFRNFYGVTPSKAFGR</sequence>
<dbReference type="PROSITE" id="PS01124">
    <property type="entry name" value="HTH_ARAC_FAMILY_2"/>
    <property type="match status" value="1"/>
</dbReference>
<dbReference type="Pfam" id="PF12833">
    <property type="entry name" value="HTH_18"/>
    <property type="match status" value="1"/>
</dbReference>
<dbReference type="InterPro" id="IPR050204">
    <property type="entry name" value="AraC_XylS_family_regulators"/>
</dbReference>
<dbReference type="EMBL" id="CP048113">
    <property type="protein sequence ID" value="QHS60496.1"/>
    <property type="molecule type" value="Genomic_DNA"/>
</dbReference>
<dbReference type="KEGG" id="chih:GWR21_13115"/>
<gene>
    <name evidence="5" type="ORF">GWR21_13115</name>
</gene>
<protein>
    <submittedName>
        <fullName evidence="5">AraC family transcriptional regulator</fullName>
    </submittedName>
</protein>
<evidence type="ECO:0000313" key="5">
    <source>
        <dbReference type="EMBL" id="QHS60496.1"/>
    </source>
</evidence>
<evidence type="ECO:0000259" key="4">
    <source>
        <dbReference type="PROSITE" id="PS01124"/>
    </source>
</evidence>
<dbReference type="PANTHER" id="PTHR46796:SF13">
    <property type="entry name" value="HTH-TYPE TRANSCRIPTIONAL ACTIVATOR RHAS"/>
    <property type="match status" value="1"/>
</dbReference>
<dbReference type="Pfam" id="PF20240">
    <property type="entry name" value="DUF6597"/>
    <property type="match status" value="1"/>
</dbReference>
<dbReference type="AlphaFoldDB" id="A0A6B9ZEJ0"/>
<accession>A0A6B9ZEJ0</accession>
<evidence type="ECO:0000313" key="6">
    <source>
        <dbReference type="Proteomes" id="UP000476411"/>
    </source>
</evidence>
<keyword evidence="2" id="KW-0238">DNA-binding</keyword>
<dbReference type="GO" id="GO:0003700">
    <property type="term" value="F:DNA-binding transcription factor activity"/>
    <property type="evidence" value="ECO:0007669"/>
    <property type="project" value="InterPro"/>
</dbReference>
<dbReference type="InterPro" id="IPR018060">
    <property type="entry name" value="HTH_AraC"/>
</dbReference>
<dbReference type="SMART" id="SM00342">
    <property type="entry name" value="HTH_ARAC"/>
    <property type="match status" value="1"/>
</dbReference>
<dbReference type="Proteomes" id="UP000476411">
    <property type="component" value="Chromosome"/>
</dbReference>
<proteinExistence type="predicted"/>
<reference evidence="5 6" key="1">
    <citation type="submission" date="2020-01" db="EMBL/GenBank/DDBJ databases">
        <title>Complete genome sequence of Chitinophaga sp. H33E-04 isolated from quinoa roots.</title>
        <authorList>
            <person name="Weon H.-Y."/>
            <person name="Lee S.A."/>
        </authorList>
    </citation>
    <scope>NUCLEOTIDE SEQUENCE [LARGE SCALE GENOMIC DNA]</scope>
    <source>
        <strain evidence="5 6">H33E-04</strain>
    </source>
</reference>
<evidence type="ECO:0000256" key="1">
    <source>
        <dbReference type="ARBA" id="ARBA00023015"/>
    </source>
</evidence>
<dbReference type="InterPro" id="IPR046532">
    <property type="entry name" value="DUF6597"/>
</dbReference>
<keyword evidence="3" id="KW-0804">Transcription</keyword>
<name>A0A6B9ZEJ0_9BACT</name>
<feature type="domain" description="HTH araC/xylS-type" evidence="4">
    <location>
        <begin position="209"/>
        <end position="284"/>
    </location>
</feature>
<dbReference type="PANTHER" id="PTHR46796">
    <property type="entry name" value="HTH-TYPE TRANSCRIPTIONAL ACTIVATOR RHAS-RELATED"/>
    <property type="match status" value="1"/>
</dbReference>